<keyword evidence="3" id="KW-0328">Glycosyltransferase</keyword>
<evidence type="ECO:0000256" key="5">
    <source>
        <dbReference type="ARBA" id="ARBA00022692"/>
    </source>
</evidence>
<feature type="transmembrane region" description="Helical" evidence="8">
    <location>
        <begin position="307"/>
        <end position="325"/>
    </location>
</feature>
<comment type="caution">
    <text evidence="10">The sequence shown here is derived from an EMBL/GenBank/DDBJ whole genome shotgun (WGS) entry which is preliminary data.</text>
</comment>
<dbReference type="InterPro" id="IPR050297">
    <property type="entry name" value="LipidA_mod_glycosyltrf_83"/>
</dbReference>
<accession>A0AA90ZDU3</accession>
<dbReference type="RefSeq" id="WP_270095292.1">
    <property type="nucleotide sequence ID" value="NZ_JAVDQI010000013.1"/>
</dbReference>
<dbReference type="InterPro" id="IPR038731">
    <property type="entry name" value="RgtA/B/C-like"/>
</dbReference>
<comment type="subcellular location">
    <subcellularLocation>
        <location evidence="1">Cell membrane</location>
        <topology evidence="1">Multi-pass membrane protein</topology>
    </subcellularLocation>
</comment>
<sequence length="486" mass="55293">MALKQKRSEFNRAELKVALLIGMITVIGFLLRVYHLGDQSLWLDEAISSNAAAALLQYGSPVFPSGQIYGRAILNTYLIALSYNIFGVGEFAGRLPSVIFGTLTIPIVYFIGAKLENRNVGILASIFIAFSVWEIMWSRQARMYQQLQFFYLASILLIYEFNNNRTTRNFVLLVICILGAMSSHLFGYVLIPIALIYFLIGNIDIAKRIQIKSIDIRPVILSLAILLILIFATDLSRVISVVFNTRYDYFGPYIYFLEDWVPLFFYLAPLGAVVALEKRPGLGTLLILSYMIPFYFISFHVKLLGFRYLYFIFPILVVFTSLLIIKLTEHKKEQLLPKLRSPNVKVLINSAIIILLLSASVAQFQLTPEDNYKLEPRTPQAEFKEAYNAIKMNMGPDDAIMAGWTPLAQYYIGRCDYWLAFSITGTGIDDFLINDTQYDVYANATVIRDVQALEDVMDAHDQGWIVVDDMTQRGISPEMRSSHHIF</sequence>
<organism evidence="10 11">
    <name type="scientific">Methanococcoides alaskense</name>
    <dbReference type="NCBI Taxonomy" id="325778"/>
    <lineage>
        <taxon>Archaea</taxon>
        <taxon>Methanobacteriati</taxon>
        <taxon>Methanobacteriota</taxon>
        <taxon>Stenosarchaea group</taxon>
        <taxon>Methanomicrobia</taxon>
        <taxon>Methanosarcinales</taxon>
        <taxon>Methanosarcinaceae</taxon>
        <taxon>Methanococcoides</taxon>
    </lineage>
</organism>
<keyword evidence="11" id="KW-1185">Reference proteome</keyword>
<dbReference type="AlphaFoldDB" id="A0AA90ZDU3"/>
<feature type="transmembrane region" description="Helical" evidence="8">
    <location>
        <begin position="95"/>
        <end position="113"/>
    </location>
</feature>
<evidence type="ECO:0000313" key="11">
    <source>
        <dbReference type="Proteomes" id="UP001185015"/>
    </source>
</evidence>
<evidence type="ECO:0000313" key="10">
    <source>
        <dbReference type="EMBL" id="MDR6223868.1"/>
    </source>
</evidence>
<dbReference type="GO" id="GO:0005886">
    <property type="term" value="C:plasma membrane"/>
    <property type="evidence" value="ECO:0007669"/>
    <property type="project" value="UniProtKB-SubCell"/>
</dbReference>
<gene>
    <name evidence="10" type="ORF">J2750_002347</name>
</gene>
<keyword evidence="7 8" id="KW-0472">Membrane</keyword>
<keyword evidence="2" id="KW-1003">Cell membrane</keyword>
<keyword evidence="4 10" id="KW-0808">Transferase</keyword>
<proteinExistence type="predicted"/>
<feature type="transmembrane region" description="Helical" evidence="8">
    <location>
        <begin position="15"/>
        <end position="34"/>
    </location>
</feature>
<dbReference type="Proteomes" id="UP001185015">
    <property type="component" value="Unassembled WGS sequence"/>
</dbReference>
<dbReference type="GO" id="GO:0008610">
    <property type="term" value="P:lipid biosynthetic process"/>
    <property type="evidence" value="ECO:0007669"/>
    <property type="project" value="UniProtKB-ARBA"/>
</dbReference>
<feature type="domain" description="Glycosyltransferase RgtA/B/C/D-like" evidence="9">
    <location>
        <begin position="73"/>
        <end position="211"/>
    </location>
</feature>
<evidence type="ECO:0000256" key="1">
    <source>
        <dbReference type="ARBA" id="ARBA00004651"/>
    </source>
</evidence>
<dbReference type="PANTHER" id="PTHR33908:SF11">
    <property type="entry name" value="MEMBRANE PROTEIN"/>
    <property type="match status" value="1"/>
</dbReference>
<evidence type="ECO:0000256" key="7">
    <source>
        <dbReference type="ARBA" id="ARBA00023136"/>
    </source>
</evidence>
<evidence type="ECO:0000256" key="3">
    <source>
        <dbReference type="ARBA" id="ARBA00022676"/>
    </source>
</evidence>
<feature type="transmembrane region" description="Helical" evidence="8">
    <location>
        <begin position="346"/>
        <end position="366"/>
    </location>
</feature>
<feature type="transmembrane region" description="Helical" evidence="8">
    <location>
        <begin position="283"/>
        <end position="301"/>
    </location>
</feature>
<keyword evidence="6 8" id="KW-1133">Transmembrane helix</keyword>
<keyword evidence="5 8" id="KW-0812">Transmembrane</keyword>
<evidence type="ECO:0000256" key="6">
    <source>
        <dbReference type="ARBA" id="ARBA00022989"/>
    </source>
</evidence>
<dbReference type="Pfam" id="PF13231">
    <property type="entry name" value="PMT_2"/>
    <property type="match status" value="1"/>
</dbReference>
<evidence type="ECO:0000256" key="8">
    <source>
        <dbReference type="SAM" id="Phobius"/>
    </source>
</evidence>
<feature type="transmembrane region" description="Helical" evidence="8">
    <location>
        <begin position="260"/>
        <end position="276"/>
    </location>
</feature>
<reference evidence="10 11" key="1">
    <citation type="submission" date="2023-07" db="EMBL/GenBank/DDBJ databases">
        <title>Genomic Encyclopedia of Type Strains, Phase IV (KMG-IV): sequencing the most valuable type-strain genomes for metagenomic binning, comparative biology and taxonomic classification.</title>
        <authorList>
            <person name="Goeker M."/>
        </authorList>
    </citation>
    <scope>NUCLEOTIDE SEQUENCE [LARGE SCALE GENOMIC DNA]</scope>
    <source>
        <strain evidence="10 11">DSM 17273</strain>
    </source>
</reference>
<evidence type="ECO:0000256" key="4">
    <source>
        <dbReference type="ARBA" id="ARBA00022679"/>
    </source>
</evidence>
<name>A0AA90ZDU3_9EURY</name>
<feature type="transmembrane region" description="Helical" evidence="8">
    <location>
        <begin position="171"/>
        <end position="199"/>
    </location>
</feature>
<dbReference type="PANTHER" id="PTHR33908">
    <property type="entry name" value="MANNOSYLTRANSFERASE YKCB-RELATED"/>
    <property type="match status" value="1"/>
</dbReference>
<evidence type="ECO:0000256" key="2">
    <source>
        <dbReference type="ARBA" id="ARBA00022475"/>
    </source>
</evidence>
<feature type="transmembrane region" description="Helical" evidence="8">
    <location>
        <begin position="119"/>
        <end position="136"/>
    </location>
</feature>
<dbReference type="GO" id="GO:0016763">
    <property type="term" value="F:pentosyltransferase activity"/>
    <property type="evidence" value="ECO:0007669"/>
    <property type="project" value="TreeGrafter"/>
</dbReference>
<protein>
    <submittedName>
        <fullName evidence="10">4-amino-4-deoxy-L-arabinose transferase-like glycosyltransferase</fullName>
    </submittedName>
</protein>
<feature type="transmembrane region" description="Helical" evidence="8">
    <location>
        <begin position="219"/>
        <end position="240"/>
    </location>
</feature>
<evidence type="ECO:0000259" key="9">
    <source>
        <dbReference type="Pfam" id="PF13231"/>
    </source>
</evidence>
<dbReference type="EMBL" id="JAVDQI010000013">
    <property type="protein sequence ID" value="MDR6223868.1"/>
    <property type="molecule type" value="Genomic_DNA"/>
</dbReference>